<gene>
    <name evidence="1" type="ORF">BpHYR1_052162</name>
</gene>
<dbReference type="EMBL" id="REGN01004239">
    <property type="protein sequence ID" value="RNA18475.1"/>
    <property type="molecule type" value="Genomic_DNA"/>
</dbReference>
<protein>
    <submittedName>
        <fullName evidence="1">Uncharacterized protein</fullName>
    </submittedName>
</protein>
<reference evidence="1 2" key="1">
    <citation type="journal article" date="2018" name="Sci. Rep.">
        <title>Genomic signatures of local adaptation to the degree of environmental predictability in rotifers.</title>
        <authorList>
            <person name="Franch-Gras L."/>
            <person name="Hahn C."/>
            <person name="Garcia-Roger E.M."/>
            <person name="Carmona M.J."/>
            <person name="Serra M."/>
            <person name="Gomez A."/>
        </authorList>
    </citation>
    <scope>NUCLEOTIDE SEQUENCE [LARGE SCALE GENOMIC DNA]</scope>
    <source>
        <strain evidence="1">HYR1</strain>
    </source>
</reference>
<sequence>MACLFQITASLPSLCKRFVQALSESAQYNYLLRALCAKTKIHKAATNTHRLKCLIVRNCLFENIFVCGDYNFDMIVTMQSHQSLYHKA</sequence>
<dbReference type="Proteomes" id="UP000276133">
    <property type="component" value="Unassembled WGS sequence"/>
</dbReference>
<name>A0A3M7R5F6_BRAPC</name>
<keyword evidence="2" id="KW-1185">Reference proteome</keyword>
<comment type="caution">
    <text evidence="1">The sequence shown here is derived from an EMBL/GenBank/DDBJ whole genome shotgun (WGS) entry which is preliminary data.</text>
</comment>
<evidence type="ECO:0000313" key="1">
    <source>
        <dbReference type="EMBL" id="RNA18475.1"/>
    </source>
</evidence>
<accession>A0A3M7R5F6</accession>
<proteinExistence type="predicted"/>
<evidence type="ECO:0000313" key="2">
    <source>
        <dbReference type="Proteomes" id="UP000276133"/>
    </source>
</evidence>
<organism evidence="1 2">
    <name type="scientific">Brachionus plicatilis</name>
    <name type="common">Marine rotifer</name>
    <name type="synonym">Brachionus muelleri</name>
    <dbReference type="NCBI Taxonomy" id="10195"/>
    <lineage>
        <taxon>Eukaryota</taxon>
        <taxon>Metazoa</taxon>
        <taxon>Spiralia</taxon>
        <taxon>Gnathifera</taxon>
        <taxon>Rotifera</taxon>
        <taxon>Eurotatoria</taxon>
        <taxon>Monogononta</taxon>
        <taxon>Pseudotrocha</taxon>
        <taxon>Ploima</taxon>
        <taxon>Brachionidae</taxon>
        <taxon>Brachionus</taxon>
    </lineage>
</organism>
<dbReference type="AlphaFoldDB" id="A0A3M7R5F6"/>